<dbReference type="InterPro" id="IPR007343">
    <property type="entry name" value="Uncharacterised_pept_Zn_put"/>
</dbReference>
<dbReference type="AlphaFoldDB" id="A0A923E6Q2"/>
<feature type="region of interest" description="Disordered" evidence="5">
    <location>
        <begin position="1"/>
        <end position="21"/>
    </location>
</feature>
<evidence type="ECO:0000256" key="1">
    <source>
        <dbReference type="ARBA" id="ARBA00004167"/>
    </source>
</evidence>
<dbReference type="GO" id="GO:0008237">
    <property type="term" value="F:metallopeptidase activity"/>
    <property type="evidence" value="ECO:0007669"/>
    <property type="project" value="UniProtKB-KW"/>
</dbReference>
<evidence type="ECO:0000256" key="5">
    <source>
        <dbReference type="SAM" id="MobiDB-lite"/>
    </source>
</evidence>
<dbReference type="Proteomes" id="UP000617426">
    <property type="component" value="Unassembled WGS sequence"/>
</dbReference>
<proteinExistence type="predicted"/>
<evidence type="ECO:0000313" key="8">
    <source>
        <dbReference type="Proteomes" id="UP000617426"/>
    </source>
</evidence>
<accession>A0A923E6Q2</accession>
<dbReference type="EMBL" id="JACHMK010000001">
    <property type="protein sequence ID" value="MBB6334591.1"/>
    <property type="molecule type" value="Genomic_DNA"/>
</dbReference>
<dbReference type="RefSeq" id="WP_184452474.1">
    <property type="nucleotide sequence ID" value="NZ_JACHMK010000001.1"/>
</dbReference>
<keyword evidence="8" id="KW-1185">Reference proteome</keyword>
<evidence type="ECO:0000313" key="7">
    <source>
        <dbReference type="EMBL" id="MBB6334591.1"/>
    </source>
</evidence>
<sequence length="297" mass="31605">MSFNEQVRSDSSRVRTSGRRAAGIGGGSVLTVIAVLLISHFTGIDLTGLLQGGAAPAPSSSTAGVDLSSCTSGAAANERTECRMVTTADSLDAVWDEQLRSQGSGVDYAMPGFQIFQDSVSTGCGSASSATGPFYCPADRGVYLDLGFFTQMERELGARNAPLAQEYVVAHEWGHHIQNLQGVFHSHDTRKTGEQGAGVRSELQADCYAGLWMHWASTTIDPDSGIPFLLTPTEQEVDDALTTAEAIGDDRIQTKYQGSTNADTWTHGSAEQRKTWLMKGLTEGSIATCDTWSAPVV</sequence>
<evidence type="ECO:0000256" key="6">
    <source>
        <dbReference type="SAM" id="Phobius"/>
    </source>
</evidence>
<reference evidence="7" key="1">
    <citation type="submission" date="2020-08" db="EMBL/GenBank/DDBJ databases">
        <title>Sequencing the genomes of 1000 actinobacteria strains.</title>
        <authorList>
            <person name="Klenk H.-P."/>
        </authorList>
    </citation>
    <scope>NUCLEOTIDE SEQUENCE</scope>
    <source>
        <strain evidence="7">DSM 10695</strain>
    </source>
</reference>
<name>A0A923E6Q2_9ACTO</name>
<dbReference type="GO" id="GO:0016020">
    <property type="term" value="C:membrane"/>
    <property type="evidence" value="ECO:0007669"/>
    <property type="project" value="UniProtKB-SubCell"/>
</dbReference>
<dbReference type="SUPFAM" id="SSF55486">
    <property type="entry name" value="Metalloproteases ('zincins'), catalytic domain"/>
    <property type="match status" value="1"/>
</dbReference>
<dbReference type="PANTHER" id="PTHR30168:SF0">
    <property type="entry name" value="INNER MEMBRANE PROTEIN"/>
    <property type="match status" value="1"/>
</dbReference>
<keyword evidence="4 6" id="KW-0472">Membrane</keyword>
<dbReference type="Pfam" id="PF04228">
    <property type="entry name" value="Zn_peptidase"/>
    <property type="match status" value="1"/>
</dbReference>
<keyword evidence="7" id="KW-0482">Metalloprotease</keyword>
<gene>
    <name evidence="7" type="ORF">HD592_001156</name>
</gene>
<dbReference type="PANTHER" id="PTHR30168">
    <property type="entry name" value="PUTATIVE MEMBRANE PROTEIN YPFJ"/>
    <property type="match status" value="1"/>
</dbReference>
<organism evidence="7 8">
    <name type="scientific">Schaalia hyovaginalis</name>
    <dbReference type="NCBI Taxonomy" id="29316"/>
    <lineage>
        <taxon>Bacteria</taxon>
        <taxon>Bacillati</taxon>
        <taxon>Actinomycetota</taxon>
        <taxon>Actinomycetes</taxon>
        <taxon>Actinomycetales</taxon>
        <taxon>Actinomycetaceae</taxon>
        <taxon>Schaalia</taxon>
    </lineage>
</organism>
<keyword evidence="7" id="KW-0645">Protease</keyword>
<evidence type="ECO:0000256" key="3">
    <source>
        <dbReference type="ARBA" id="ARBA00022989"/>
    </source>
</evidence>
<keyword evidence="3 6" id="KW-1133">Transmembrane helix</keyword>
<keyword evidence="7" id="KW-0378">Hydrolase</keyword>
<evidence type="ECO:0000256" key="2">
    <source>
        <dbReference type="ARBA" id="ARBA00022692"/>
    </source>
</evidence>
<comment type="caution">
    <text evidence="7">The sequence shown here is derived from an EMBL/GenBank/DDBJ whole genome shotgun (WGS) entry which is preliminary data.</text>
</comment>
<feature type="transmembrane region" description="Helical" evidence="6">
    <location>
        <begin position="21"/>
        <end position="41"/>
    </location>
</feature>
<keyword evidence="2 6" id="KW-0812">Transmembrane</keyword>
<comment type="subcellular location">
    <subcellularLocation>
        <location evidence="1">Membrane</location>
        <topology evidence="1">Single-pass membrane protein</topology>
    </subcellularLocation>
</comment>
<evidence type="ECO:0000256" key="4">
    <source>
        <dbReference type="ARBA" id="ARBA00023136"/>
    </source>
</evidence>
<protein>
    <submittedName>
        <fullName evidence="7">Metalloprotease</fullName>
    </submittedName>
</protein>